<evidence type="ECO:0000256" key="5">
    <source>
        <dbReference type="ARBA" id="ARBA00022927"/>
    </source>
</evidence>
<keyword evidence="7 9" id="KW-0811">Translocation</keyword>
<dbReference type="RefSeq" id="WP_015234850.1">
    <property type="nucleotide sequence ID" value="NC_019793.1"/>
</dbReference>
<dbReference type="AlphaFoldDB" id="L0A0K7"/>
<evidence type="ECO:0000256" key="8">
    <source>
        <dbReference type="ARBA" id="ARBA00023136"/>
    </source>
</evidence>
<comment type="subunit">
    <text evidence="9">Component of the Sec protein translocase complex. Heterotrimer consisting of SecY, SecE and SecG subunits. The heterotrimers can form oligomers, although 1 heterotrimer is thought to be able to translocate proteins. Interacts with the ribosome. Interacts with SecDF, and other proteins may be involved. Interacts with SecA.</text>
</comment>
<dbReference type="GO" id="GO:0065002">
    <property type="term" value="P:intracellular protein transmembrane transport"/>
    <property type="evidence" value="ECO:0007669"/>
    <property type="project" value="UniProtKB-UniRule"/>
</dbReference>
<dbReference type="GO" id="GO:0009306">
    <property type="term" value="P:protein secretion"/>
    <property type="evidence" value="ECO:0007669"/>
    <property type="project" value="UniProtKB-UniRule"/>
</dbReference>
<evidence type="ECO:0000256" key="3">
    <source>
        <dbReference type="ARBA" id="ARBA00022475"/>
    </source>
</evidence>
<dbReference type="OrthoDB" id="9812738at2"/>
<protein>
    <recommendedName>
        <fullName evidence="9">Protein translocase subunit SecE</fullName>
    </recommendedName>
</protein>
<keyword evidence="6 9" id="KW-1133">Transmembrane helix</keyword>
<dbReference type="GO" id="GO:0043952">
    <property type="term" value="P:protein transport by the Sec complex"/>
    <property type="evidence" value="ECO:0007669"/>
    <property type="project" value="UniProtKB-UniRule"/>
</dbReference>
<dbReference type="PANTHER" id="PTHR33910">
    <property type="entry name" value="PROTEIN TRANSLOCASE SUBUNIT SECE"/>
    <property type="match status" value="1"/>
</dbReference>
<sequence>MNGLLRYFQEARAELSRVTWPNRAQVLEGTQVVLVFIVVLTLFLFALDSVLAGLIRVVVPQ</sequence>
<dbReference type="InterPro" id="IPR001901">
    <property type="entry name" value="Translocase_SecE/Sec61-g"/>
</dbReference>
<dbReference type="eggNOG" id="COG0690">
    <property type="taxonomic scope" value="Bacteria"/>
</dbReference>
<keyword evidence="8 9" id="KW-0472">Membrane</keyword>
<dbReference type="KEGG" id="dpd:Deipe_0976"/>
<dbReference type="Proteomes" id="UP000010467">
    <property type="component" value="Chromosome"/>
</dbReference>
<organism evidence="10 11">
    <name type="scientific">Deinococcus peraridilitoris (strain DSM 19664 / LMG 22246 / CIP 109416 / KR-200)</name>
    <dbReference type="NCBI Taxonomy" id="937777"/>
    <lineage>
        <taxon>Bacteria</taxon>
        <taxon>Thermotogati</taxon>
        <taxon>Deinococcota</taxon>
        <taxon>Deinococci</taxon>
        <taxon>Deinococcales</taxon>
        <taxon>Deinococcaceae</taxon>
        <taxon>Deinococcus</taxon>
    </lineage>
</organism>
<dbReference type="PATRIC" id="fig|937777.3.peg.979"/>
<gene>
    <name evidence="9" type="primary">secE</name>
    <name evidence="10" type="ordered locus">Deipe_0976</name>
</gene>
<comment type="similarity">
    <text evidence="9">Belongs to the SecE/SEC61-gamma family.</text>
</comment>
<dbReference type="InterPro" id="IPR005807">
    <property type="entry name" value="SecE_bac"/>
</dbReference>
<dbReference type="GO" id="GO:0006605">
    <property type="term" value="P:protein targeting"/>
    <property type="evidence" value="ECO:0007669"/>
    <property type="project" value="UniProtKB-UniRule"/>
</dbReference>
<keyword evidence="11" id="KW-1185">Reference proteome</keyword>
<evidence type="ECO:0000313" key="10">
    <source>
        <dbReference type="EMBL" id="AFZ66540.1"/>
    </source>
</evidence>
<accession>L0A0K7</accession>
<evidence type="ECO:0000256" key="4">
    <source>
        <dbReference type="ARBA" id="ARBA00022692"/>
    </source>
</evidence>
<proteinExistence type="inferred from homology"/>
<dbReference type="Gene3D" id="1.20.5.1030">
    <property type="entry name" value="Preprotein translocase secy subunit"/>
    <property type="match status" value="1"/>
</dbReference>
<dbReference type="PANTHER" id="PTHR33910:SF1">
    <property type="entry name" value="PROTEIN TRANSLOCASE SUBUNIT SECE"/>
    <property type="match status" value="1"/>
</dbReference>
<evidence type="ECO:0000256" key="7">
    <source>
        <dbReference type="ARBA" id="ARBA00023010"/>
    </source>
</evidence>
<comment type="subcellular location">
    <subcellularLocation>
        <location evidence="9">Cell membrane</location>
        <topology evidence="9">Single-pass membrane protein</topology>
    </subcellularLocation>
    <subcellularLocation>
        <location evidence="1">Membrane</location>
    </subcellularLocation>
</comment>
<evidence type="ECO:0000256" key="9">
    <source>
        <dbReference type="HAMAP-Rule" id="MF_00422"/>
    </source>
</evidence>
<dbReference type="Pfam" id="PF00584">
    <property type="entry name" value="SecE"/>
    <property type="match status" value="1"/>
</dbReference>
<dbReference type="HAMAP" id="MF_00422">
    <property type="entry name" value="SecE"/>
    <property type="match status" value="1"/>
</dbReference>
<name>L0A0K7_DEIPD</name>
<dbReference type="GO" id="GO:0005886">
    <property type="term" value="C:plasma membrane"/>
    <property type="evidence" value="ECO:0007669"/>
    <property type="project" value="UniProtKB-SubCell"/>
</dbReference>
<dbReference type="STRING" id="937777.Deipe_0976"/>
<dbReference type="HOGENOM" id="CLU_113663_8_0_0"/>
<comment type="function">
    <text evidence="9">Essential subunit of the Sec protein translocation channel SecYEG. Clamps together the 2 halves of SecY. May contact the channel plug during translocation.</text>
</comment>
<dbReference type="GO" id="GO:0008320">
    <property type="term" value="F:protein transmembrane transporter activity"/>
    <property type="evidence" value="ECO:0007669"/>
    <property type="project" value="UniProtKB-UniRule"/>
</dbReference>
<feature type="transmembrane region" description="Helical" evidence="9">
    <location>
        <begin position="32"/>
        <end position="59"/>
    </location>
</feature>
<evidence type="ECO:0000313" key="11">
    <source>
        <dbReference type="Proteomes" id="UP000010467"/>
    </source>
</evidence>
<keyword evidence="5 9" id="KW-0653">Protein transport</keyword>
<keyword evidence="4 9" id="KW-0812">Transmembrane</keyword>
<dbReference type="EMBL" id="CP003382">
    <property type="protein sequence ID" value="AFZ66540.1"/>
    <property type="molecule type" value="Genomic_DNA"/>
</dbReference>
<dbReference type="NCBIfam" id="TIGR00964">
    <property type="entry name" value="secE_bact"/>
    <property type="match status" value="1"/>
</dbReference>
<evidence type="ECO:0000256" key="1">
    <source>
        <dbReference type="ARBA" id="ARBA00004370"/>
    </source>
</evidence>
<dbReference type="InterPro" id="IPR038379">
    <property type="entry name" value="SecE_sf"/>
</dbReference>
<dbReference type="PROSITE" id="PS01067">
    <property type="entry name" value="SECE_SEC61G"/>
    <property type="match status" value="1"/>
</dbReference>
<evidence type="ECO:0000256" key="6">
    <source>
        <dbReference type="ARBA" id="ARBA00022989"/>
    </source>
</evidence>
<keyword evidence="3 9" id="KW-1003">Cell membrane</keyword>
<keyword evidence="2 9" id="KW-0813">Transport</keyword>
<reference evidence="11" key="1">
    <citation type="submission" date="2012-03" db="EMBL/GenBank/DDBJ databases">
        <title>Complete sequence of chromosome of Deinococcus peraridilitoris DSM 19664.</title>
        <authorList>
            <person name="Lucas S."/>
            <person name="Copeland A."/>
            <person name="Lapidus A."/>
            <person name="Glavina del Rio T."/>
            <person name="Dalin E."/>
            <person name="Tice H."/>
            <person name="Bruce D."/>
            <person name="Goodwin L."/>
            <person name="Pitluck S."/>
            <person name="Peters L."/>
            <person name="Mikhailova N."/>
            <person name="Lu M."/>
            <person name="Kyrpides N."/>
            <person name="Mavromatis K."/>
            <person name="Ivanova N."/>
            <person name="Brettin T."/>
            <person name="Detter J.C."/>
            <person name="Han C."/>
            <person name="Larimer F."/>
            <person name="Land M."/>
            <person name="Hauser L."/>
            <person name="Markowitz V."/>
            <person name="Cheng J.-F."/>
            <person name="Hugenholtz P."/>
            <person name="Woyke T."/>
            <person name="Wu D."/>
            <person name="Pukall R."/>
            <person name="Steenblock K."/>
            <person name="Brambilla E."/>
            <person name="Klenk H.-P."/>
            <person name="Eisen J.A."/>
        </authorList>
    </citation>
    <scope>NUCLEOTIDE SEQUENCE [LARGE SCALE GENOMIC DNA]</scope>
    <source>
        <strain evidence="11">DSM 19664 / LMG 22246 / CIP 109416 / KR-200</strain>
    </source>
</reference>
<evidence type="ECO:0000256" key="2">
    <source>
        <dbReference type="ARBA" id="ARBA00022448"/>
    </source>
</evidence>